<dbReference type="GO" id="GO:0003713">
    <property type="term" value="F:transcription coactivator activity"/>
    <property type="evidence" value="ECO:0007669"/>
    <property type="project" value="InterPro"/>
</dbReference>
<name>H2XQQ7_CIOIN</name>
<dbReference type="Ensembl" id="ENSCINT00000034103.1">
    <property type="protein sequence ID" value="ENSCINP00000031991.1"/>
    <property type="gene ID" value="ENSCING00000019590.1"/>
</dbReference>
<organism evidence="1 2">
    <name type="scientific">Ciona intestinalis</name>
    <name type="common">Transparent sea squirt</name>
    <name type="synonym">Ascidia intestinalis</name>
    <dbReference type="NCBI Taxonomy" id="7719"/>
    <lineage>
        <taxon>Eukaryota</taxon>
        <taxon>Metazoa</taxon>
        <taxon>Chordata</taxon>
        <taxon>Tunicata</taxon>
        <taxon>Ascidiacea</taxon>
        <taxon>Phlebobranchia</taxon>
        <taxon>Cionidae</taxon>
        <taxon>Ciona</taxon>
    </lineage>
</organism>
<dbReference type="Proteomes" id="UP000008144">
    <property type="component" value="Chromosome 1"/>
</dbReference>
<evidence type="ECO:0000313" key="2">
    <source>
        <dbReference type="Proteomes" id="UP000008144"/>
    </source>
</evidence>
<reference evidence="1" key="4">
    <citation type="submission" date="2025-09" db="UniProtKB">
        <authorList>
            <consortium name="Ensembl"/>
        </authorList>
    </citation>
    <scope>IDENTIFICATION</scope>
</reference>
<dbReference type="PANTHER" id="PTHR17085:SF3">
    <property type="entry name" value="NUCLEAR RECEPTOR COACTIVATOR 4"/>
    <property type="match status" value="1"/>
</dbReference>
<dbReference type="PANTHER" id="PTHR17085">
    <property type="entry name" value="NUCLEAR RECEPTOR COACTIVATOR 4"/>
    <property type="match status" value="1"/>
</dbReference>
<dbReference type="GeneTree" id="ENSGT00390000008403"/>
<reference evidence="1" key="2">
    <citation type="journal article" date="2008" name="Genome Biol.">
        <title>Improved genome assembly and evidence-based global gene model set for the chordate Ciona intestinalis: new insight into intron and operon populations.</title>
        <authorList>
            <person name="Satou Y."/>
            <person name="Mineta K."/>
            <person name="Ogasawara M."/>
            <person name="Sasakura Y."/>
            <person name="Shoguchi E."/>
            <person name="Ueno K."/>
            <person name="Yamada L."/>
            <person name="Matsumoto J."/>
            <person name="Wasserscheid J."/>
            <person name="Dewar K."/>
            <person name="Wiley G.B."/>
            <person name="Macmil S.L."/>
            <person name="Roe B.A."/>
            <person name="Zeller R.W."/>
            <person name="Hastings K.E."/>
            <person name="Lemaire P."/>
            <person name="Lindquist E."/>
            <person name="Endo T."/>
            <person name="Hotta K."/>
            <person name="Inaba K."/>
        </authorList>
    </citation>
    <scope>NUCLEOTIDE SEQUENCE [LARGE SCALE GENOMIC DNA]</scope>
    <source>
        <strain evidence="1">wild type</strain>
    </source>
</reference>
<dbReference type="HOGENOM" id="CLU_755527_0_0_1"/>
<keyword evidence="2" id="KW-1185">Reference proteome</keyword>
<dbReference type="EMBL" id="EAAA01000330">
    <property type="status" value="NOT_ANNOTATED_CDS"/>
    <property type="molecule type" value="Genomic_DNA"/>
</dbReference>
<sequence length="367" mass="41767">MNPVRAEIKKCLKTNYDEPTDNLEADIQRVKENIRSVVQSQIRQMQLREQWLLHQVDSVHECLTKIAQKNSEQLAETRGKLLCCLDLMEEVNADNSLSIQKYAKSVLKTYNKMVAQETQNHSKQAISFDYSDMSNKIQKFGSISCKEEDVCCDDTWEFPESENSLDDLDSQEDNCKDCCGSCEPGKEIEDIDQMFGGRMLKDVCRANEVCATHSECLCDQPCYLNAECSEVDHVPTAVLDVEKAVSSIMHEPKTKEQPETPHHVTTRWEDLDVQDSSHVQNNTSSAEEKFQNQVNLLEEQFSLIMSETDVKSDRQESVRLPWSVDEVSAVIDGILSETKEITEEKDVPSKMMMMASSFGGKKGLFYE</sequence>
<accession>H2XQQ7</accession>
<protein>
    <submittedName>
        <fullName evidence="1">Uncharacterized protein</fullName>
    </submittedName>
</protein>
<dbReference type="AlphaFoldDB" id="H2XQQ7"/>
<reference evidence="1" key="3">
    <citation type="submission" date="2025-08" db="UniProtKB">
        <authorList>
            <consortium name="Ensembl"/>
        </authorList>
    </citation>
    <scope>IDENTIFICATION</scope>
</reference>
<dbReference type="InParanoid" id="H2XQQ7"/>
<dbReference type="GO" id="GO:0006879">
    <property type="term" value="P:intracellular iron ion homeostasis"/>
    <property type="evidence" value="ECO:0007669"/>
    <property type="project" value="InterPro"/>
</dbReference>
<reference evidence="2" key="1">
    <citation type="journal article" date="2002" name="Science">
        <title>The draft genome of Ciona intestinalis: insights into chordate and vertebrate origins.</title>
        <authorList>
            <person name="Dehal P."/>
            <person name="Satou Y."/>
            <person name="Campbell R.K."/>
            <person name="Chapman J."/>
            <person name="Degnan B."/>
            <person name="De Tomaso A."/>
            <person name="Davidson B."/>
            <person name="Di Gregorio A."/>
            <person name="Gelpke M."/>
            <person name="Goodstein D.M."/>
            <person name="Harafuji N."/>
            <person name="Hastings K.E."/>
            <person name="Ho I."/>
            <person name="Hotta K."/>
            <person name="Huang W."/>
            <person name="Kawashima T."/>
            <person name="Lemaire P."/>
            <person name="Martinez D."/>
            <person name="Meinertzhagen I.A."/>
            <person name="Necula S."/>
            <person name="Nonaka M."/>
            <person name="Putnam N."/>
            <person name="Rash S."/>
            <person name="Saiga H."/>
            <person name="Satake M."/>
            <person name="Terry A."/>
            <person name="Yamada L."/>
            <person name="Wang H.G."/>
            <person name="Awazu S."/>
            <person name="Azumi K."/>
            <person name="Boore J."/>
            <person name="Branno M."/>
            <person name="Chin-Bow S."/>
            <person name="DeSantis R."/>
            <person name="Doyle S."/>
            <person name="Francino P."/>
            <person name="Keys D.N."/>
            <person name="Haga S."/>
            <person name="Hayashi H."/>
            <person name="Hino K."/>
            <person name="Imai K.S."/>
            <person name="Inaba K."/>
            <person name="Kano S."/>
            <person name="Kobayashi K."/>
            <person name="Kobayashi M."/>
            <person name="Lee B.I."/>
            <person name="Makabe K.W."/>
            <person name="Manohar C."/>
            <person name="Matassi G."/>
            <person name="Medina M."/>
            <person name="Mochizuki Y."/>
            <person name="Mount S."/>
            <person name="Morishita T."/>
            <person name="Miura S."/>
            <person name="Nakayama A."/>
            <person name="Nishizaka S."/>
            <person name="Nomoto H."/>
            <person name="Ohta F."/>
            <person name="Oishi K."/>
            <person name="Rigoutsos I."/>
            <person name="Sano M."/>
            <person name="Sasaki A."/>
            <person name="Sasakura Y."/>
            <person name="Shoguchi E."/>
            <person name="Shin-i T."/>
            <person name="Spagnuolo A."/>
            <person name="Stainier D."/>
            <person name="Suzuki M.M."/>
            <person name="Tassy O."/>
            <person name="Takatori N."/>
            <person name="Tokuoka M."/>
            <person name="Yagi K."/>
            <person name="Yoshizaki F."/>
            <person name="Wada S."/>
            <person name="Zhang C."/>
            <person name="Hyatt P.D."/>
            <person name="Larimer F."/>
            <person name="Detter C."/>
            <person name="Doggett N."/>
            <person name="Glavina T."/>
            <person name="Hawkins T."/>
            <person name="Richardson P."/>
            <person name="Lucas S."/>
            <person name="Kohara Y."/>
            <person name="Levine M."/>
            <person name="Satoh N."/>
            <person name="Rokhsar D.S."/>
        </authorList>
    </citation>
    <scope>NUCLEOTIDE SEQUENCE [LARGE SCALE GENOMIC DNA]</scope>
</reference>
<evidence type="ECO:0000313" key="1">
    <source>
        <dbReference type="Ensembl" id="ENSCINP00000031991.1"/>
    </source>
</evidence>
<proteinExistence type="predicted"/>
<dbReference type="InterPro" id="IPR039947">
    <property type="entry name" value="NCoA-4"/>
</dbReference>